<feature type="compositionally biased region" description="Basic and acidic residues" evidence="1">
    <location>
        <begin position="51"/>
        <end position="61"/>
    </location>
</feature>
<proteinExistence type="predicted"/>
<name>A0A1I7XU06_HETBA</name>
<organism evidence="2 3">
    <name type="scientific">Heterorhabditis bacteriophora</name>
    <name type="common">Entomopathogenic nematode worm</name>
    <dbReference type="NCBI Taxonomy" id="37862"/>
    <lineage>
        <taxon>Eukaryota</taxon>
        <taxon>Metazoa</taxon>
        <taxon>Ecdysozoa</taxon>
        <taxon>Nematoda</taxon>
        <taxon>Chromadorea</taxon>
        <taxon>Rhabditida</taxon>
        <taxon>Rhabditina</taxon>
        <taxon>Rhabditomorpha</taxon>
        <taxon>Strongyloidea</taxon>
        <taxon>Heterorhabditidae</taxon>
        <taxon>Heterorhabditis</taxon>
    </lineage>
</organism>
<feature type="compositionally biased region" description="Acidic residues" evidence="1">
    <location>
        <begin position="84"/>
        <end position="94"/>
    </location>
</feature>
<sequence>MYSRTKFAANRSGKLSQSALSYLQSLEKNSKALRQGQFDDEATVRSPSRHSLLESSRRSSERGSLSSMISQLRQKARRESQKEESEDDELKYGS</sequence>
<evidence type="ECO:0000313" key="2">
    <source>
        <dbReference type="Proteomes" id="UP000095283"/>
    </source>
</evidence>
<evidence type="ECO:0000256" key="1">
    <source>
        <dbReference type="SAM" id="MobiDB-lite"/>
    </source>
</evidence>
<reference evidence="3" key="1">
    <citation type="submission" date="2016-11" db="UniProtKB">
        <authorList>
            <consortium name="WormBaseParasite"/>
        </authorList>
    </citation>
    <scope>IDENTIFICATION</scope>
</reference>
<protein>
    <submittedName>
        <fullName evidence="3">Protein max</fullName>
    </submittedName>
</protein>
<evidence type="ECO:0000313" key="3">
    <source>
        <dbReference type="WBParaSite" id="Hba_21224"/>
    </source>
</evidence>
<accession>A0A1I7XU06</accession>
<keyword evidence="2" id="KW-1185">Reference proteome</keyword>
<dbReference type="Proteomes" id="UP000095283">
    <property type="component" value="Unplaced"/>
</dbReference>
<dbReference type="WBParaSite" id="Hba_21224">
    <property type="protein sequence ID" value="Hba_21224"/>
    <property type="gene ID" value="Hba_21224"/>
</dbReference>
<feature type="region of interest" description="Disordered" evidence="1">
    <location>
        <begin position="33"/>
        <end position="94"/>
    </location>
</feature>
<dbReference type="AlphaFoldDB" id="A0A1I7XU06"/>